<keyword evidence="6 8" id="KW-0139">CF(1)</keyword>
<keyword evidence="7 8" id="KW-0066">ATP synthesis</keyword>
<dbReference type="HAMAP" id="MF_00530">
    <property type="entry name" value="ATP_synth_epsil_bac"/>
    <property type="match status" value="1"/>
</dbReference>
<dbReference type="AlphaFoldDB" id="A0A0G0U157"/>
<keyword evidence="8" id="KW-1003">Cell membrane</keyword>
<evidence type="ECO:0000313" key="12">
    <source>
        <dbReference type="Proteomes" id="UP000034301"/>
    </source>
</evidence>
<dbReference type="PANTHER" id="PTHR13822:SF10">
    <property type="entry name" value="ATP SYNTHASE EPSILON CHAIN, CHLOROPLASTIC"/>
    <property type="match status" value="1"/>
</dbReference>
<dbReference type="PANTHER" id="PTHR13822">
    <property type="entry name" value="ATP SYNTHASE DELTA/EPSILON CHAIN"/>
    <property type="match status" value="1"/>
</dbReference>
<reference evidence="11 12" key="1">
    <citation type="journal article" date="2015" name="Nature">
        <title>rRNA introns, odd ribosomes, and small enigmatic genomes across a large radiation of phyla.</title>
        <authorList>
            <person name="Brown C.T."/>
            <person name="Hug L.A."/>
            <person name="Thomas B.C."/>
            <person name="Sharon I."/>
            <person name="Castelle C.J."/>
            <person name="Singh A."/>
            <person name="Wilkins M.J."/>
            <person name="Williams K.H."/>
            <person name="Banfield J.F."/>
        </authorList>
    </citation>
    <scope>NUCLEOTIDE SEQUENCE [LARGE SCALE GENOMIC DNA]</scope>
</reference>
<proteinExistence type="inferred from homology"/>
<keyword evidence="5 8" id="KW-0472">Membrane</keyword>
<dbReference type="EMBL" id="LBYC01000001">
    <property type="protein sequence ID" value="KKR43897.1"/>
    <property type="molecule type" value="Genomic_DNA"/>
</dbReference>
<comment type="subcellular location">
    <subcellularLocation>
        <location evidence="8">Cell membrane</location>
        <topology evidence="8">Peripheral membrane protein</topology>
    </subcellularLocation>
    <subcellularLocation>
        <location evidence="1">Endomembrane system</location>
        <topology evidence="1">Peripheral membrane protein</topology>
    </subcellularLocation>
</comment>
<comment type="function">
    <text evidence="8">Produces ATP from ADP in the presence of a proton gradient across the membrane.</text>
</comment>
<dbReference type="InterPro" id="IPR001469">
    <property type="entry name" value="ATP_synth_F1_dsu/esu"/>
</dbReference>
<keyword evidence="8" id="KW-0375">Hydrogen ion transport</keyword>
<gene>
    <name evidence="8" type="primary">atpC</name>
    <name evidence="11" type="ORF">UT78_C0001G0083</name>
</gene>
<comment type="similarity">
    <text evidence="2 8 9">Belongs to the ATPase epsilon chain family.</text>
</comment>
<evidence type="ECO:0000256" key="6">
    <source>
        <dbReference type="ARBA" id="ARBA00023196"/>
    </source>
</evidence>
<name>A0A0G0U157_9BACT</name>
<evidence type="ECO:0000256" key="7">
    <source>
        <dbReference type="ARBA" id="ARBA00023310"/>
    </source>
</evidence>
<dbReference type="GO" id="GO:0005886">
    <property type="term" value="C:plasma membrane"/>
    <property type="evidence" value="ECO:0007669"/>
    <property type="project" value="UniProtKB-SubCell"/>
</dbReference>
<organism evidence="11 12">
    <name type="scientific">Candidatus Nomurabacteria bacterium GW2011_GWF2_40_12</name>
    <dbReference type="NCBI Taxonomy" id="1618776"/>
    <lineage>
        <taxon>Bacteria</taxon>
        <taxon>Candidatus Nomuraibacteriota</taxon>
    </lineage>
</organism>
<evidence type="ECO:0000256" key="4">
    <source>
        <dbReference type="ARBA" id="ARBA00023065"/>
    </source>
</evidence>
<accession>A0A0G0U157</accession>
<dbReference type="GO" id="GO:0012505">
    <property type="term" value="C:endomembrane system"/>
    <property type="evidence" value="ECO:0007669"/>
    <property type="project" value="UniProtKB-SubCell"/>
</dbReference>
<evidence type="ECO:0000256" key="1">
    <source>
        <dbReference type="ARBA" id="ARBA00004184"/>
    </source>
</evidence>
<dbReference type="GO" id="GO:0005524">
    <property type="term" value="F:ATP binding"/>
    <property type="evidence" value="ECO:0007669"/>
    <property type="project" value="UniProtKB-UniRule"/>
</dbReference>
<dbReference type="InterPro" id="IPR020546">
    <property type="entry name" value="ATP_synth_F1_dsu/esu_N"/>
</dbReference>
<evidence type="ECO:0000256" key="5">
    <source>
        <dbReference type="ARBA" id="ARBA00023136"/>
    </source>
</evidence>
<feature type="domain" description="ATP synthase F1 complex delta/epsilon subunit N-terminal" evidence="10">
    <location>
        <begin position="5"/>
        <end position="76"/>
    </location>
</feature>
<dbReference type="Proteomes" id="UP000034301">
    <property type="component" value="Unassembled WGS sequence"/>
</dbReference>
<dbReference type="Pfam" id="PF02823">
    <property type="entry name" value="ATP-synt_DE_N"/>
    <property type="match status" value="1"/>
</dbReference>
<comment type="caution">
    <text evidence="11">The sequence shown here is derived from an EMBL/GenBank/DDBJ whole genome shotgun (WGS) entry which is preliminary data.</text>
</comment>
<keyword evidence="4 8" id="KW-0406">Ion transport</keyword>
<dbReference type="InterPro" id="IPR036771">
    <property type="entry name" value="ATPsynth_dsu/esu_N"/>
</dbReference>
<evidence type="ECO:0000313" key="11">
    <source>
        <dbReference type="EMBL" id="KKR43897.1"/>
    </source>
</evidence>
<sequence>MQKKLKLKIVTPERLILEEMVDQVSLPTTLGEITVLPDHIPLITELASGDVVAYVNGEYVPMAVVGGFIEVKYNEENITEVAVLADFAEHLTEISDDKIEKAKARAEELSKLMENKEHVDFEHFEAELERSLTRVRIADKWRTKKYRK</sequence>
<dbReference type="GO" id="GO:0046933">
    <property type="term" value="F:proton-transporting ATP synthase activity, rotational mechanism"/>
    <property type="evidence" value="ECO:0007669"/>
    <property type="project" value="UniProtKB-UniRule"/>
</dbReference>
<evidence type="ECO:0000256" key="3">
    <source>
        <dbReference type="ARBA" id="ARBA00022448"/>
    </source>
</evidence>
<keyword evidence="3 8" id="KW-0813">Transport</keyword>
<dbReference type="CDD" id="cd12152">
    <property type="entry name" value="F1-ATPase_delta"/>
    <property type="match status" value="1"/>
</dbReference>
<dbReference type="Gene3D" id="2.60.15.10">
    <property type="entry name" value="F0F1 ATP synthase delta/epsilon subunit, N-terminal"/>
    <property type="match status" value="1"/>
</dbReference>
<dbReference type="NCBIfam" id="TIGR01216">
    <property type="entry name" value="ATP_synt_epsi"/>
    <property type="match status" value="1"/>
</dbReference>
<evidence type="ECO:0000256" key="8">
    <source>
        <dbReference type="HAMAP-Rule" id="MF_00530"/>
    </source>
</evidence>
<dbReference type="GO" id="GO:0045259">
    <property type="term" value="C:proton-transporting ATP synthase complex"/>
    <property type="evidence" value="ECO:0007669"/>
    <property type="project" value="UniProtKB-KW"/>
</dbReference>
<evidence type="ECO:0000256" key="2">
    <source>
        <dbReference type="ARBA" id="ARBA00005712"/>
    </source>
</evidence>
<evidence type="ECO:0000256" key="9">
    <source>
        <dbReference type="RuleBase" id="RU003656"/>
    </source>
</evidence>
<comment type="subunit">
    <text evidence="8 9">F-type ATPases have 2 components, CF(1) - the catalytic core - and CF(0) - the membrane proton channel. CF(1) has five subunits: alpha(3), beta(3), gamma(1), delta(1), epsilon(1). CF(0) has three main subunits: a, b and c.</text>
</comment>
<dbReference type="SUPFAM" id="SSF51344">
    <property type="entry name" value="Epsilon subunit of F1F0-ATP synthase N-terminal domain"/>
    <property type="match status" value="1"/>
</dbReference>
<evidence type="ECO:0000259" key="10">
    <source>
        <dbReference type="Pfam" id="PF02823"/>
    </source>
</evidence>
<protein>
    <recommendedName>
        <fullName evidence="8">ATP synthase epsilon chain</fullName>
    </recommendedName>
    <alternativeName>
        <fullName evidence="8">ATP synthase F1 sector epsilon subunit</fullName>
    </alternativeName>
    <alternativeName>
        <fullName evidence="8">F-ATPase epsilon subunit</fullName>
    </alternativeName>
</protein>